<evidence type="ECO:0000256" key="2">
    <source>
        <dbReference type="SAM" id="Phobius"/>
    </source>
</evidence>
<comment type="similarity">
    <text evidence="1">Belongs to the membrane fusion protein (MFP) (TC 8.A.1) family.</text>
</comment>
<dbReference type="InterPro" id="IPR006143">
    <property type="entry name" value="RND_pump_MFP"/>
</dbReference>
<dbReference type="Gene3D" id="2.40.50.100">
    <property type="match status" value="1"/>
</dbReference>
<dbReference type="PANTHER" id="PTHR30469">
    <property type="entry name" value="MULTIDRUG RESISTANCE PROTEIN MDTA"/>
    <property type="match status" value="1"/>
</dbReference>
<dbReference type="GO" id="GO:1990281">
    <property type="term" value="C:efflux pump complex"/>
    <property type="evidence" value="ECO:0007669"/>
    <property type="project" value="TreeGrafter"/>
</dbReference>
<evidence type="ECO:0000313" key="3">
    <source>
        <dbReference type="EMBL" id="QDV73407.1"/>
    </source>
</evidence>
<keyword evidence="4" id="KW-1185">Reference proteome</keyword>
<dbReference type="PROSITE" id="PS51257">
    <property type="entry name" value="PROKAR_LIPOPROTEIN"/>
    <property type="match status" value="1"/>
</dbReference>
<keyword evidence="2" id="KW-1133">Transmembrane helix</keyword>
<dbReference type="RefSeq" id="WP_145110348.1">
    <property type="nucleotide sequence ID" value="NZ_CP036349.1"/>
</dbReference>
<dbReference type="EMBL" id="CP036349">
    <property type="protein sequence ID" value="QDV73407.1"/>
    <property type="molecule type" value="Genomic_DNA"/>
</dbReference>
<dbReference type="Gene3D" id="2.40.420.20">
    <property type="match status" value="1"/>
</dbReference>
<dbReference type="Gene3D" id="2.40.30.170">
    <property type="match status" value="1"/>
</dbReference>
<dbReference type="PANTHER" id="PTHR30469:SF15">
    <property type="entry name" value="HLYD FAMILY OF SECRETION PROTEINS"/>
    <property type="match status" value="1"/>
</dbReference>
<keyword evidence="2" id="KW-0812">Transmembrane</keyword>
<sequence length="429" mass="47125">MTHRLVRLGRFTFLVLLTLVACGVMWWSSRKTDEADAIAAAADVAPPALAAQPRTLVQALAVEPAVHDVVVRYSGKIQAWETYSLGFEVAGRVASLGKNAQGEPLDDGDRVEKGQLLARLDDRIFRARVAEAVANFEMAASDVERGRRARDVITEAEFQTLVTSRAQAQAAQEIAEKNLDDSLLTSPINATIARRMVEAGETVAANEVVYELVENDRLRLVVNIPEARVRELELRRRQVAEAQASGSSDPEGGVFRARVQLEGKDLYGKQWAPIDAEVYRIAERADPATGLFEVEVAIDNRAGLLRPGMVATAGIVTDRVLAYAAPEAAVLFRQGQTYLYTIEDDPAAMPVMFWEVGESQVQRARRVELSRWIDQGETILLPVDAVDLSAVVVRGQERLRDGQLVRMVEPKDAGAEITRASATTDKQRL</sequence>
<feature type="transmembrane region" description="Helical" evidence="2">
    <location>
        <begin position="12"/>
        <end position="29"/>
    </location>
</feature>
<organism evidence="3 4">
    <name type="scientific">Botrimarina mediterranea</name>
    <dbReference type="NCBI Taxonomy" id="2528022"/>
    <lineage>
        <taxon>Bacteria</taxon>
        <taxon>Pseudomonadati</taxon>
        <taxon>Planctomycetota</taxon>
        <taxon>Planctomycetia</taxon>
        <taxon>Pirellulales</taxon>
        <taxon>Lacipirellulaceae</taxon>
        <taxon>Botrimarina</taxon>
    </lineage>
</organism>
<dbReference type="AlphaFoldDB" id="A0A518K6K3"/>
<dbReference type="Proteomes" id="UP000316426">
    <property type="component" value="Chromosome"/>
</dbReference>
<dbReference type="GO" id="GO:0015562">
    <property type="term" value="F:efflux transmembrane transporter activity"/>
    <property type="evidence" value="ECO:0007669"/>
    <property type="project" value="TreeGrafter"/>
</dbReference>
<evidence type="ECO:0000313" key="4">
    <source>
        <dbReference type="Proteomes" id="UP000316426"/>
    </source>
</evidence>
<gene>
    <name evidence="3" type="ORF">Spa11_16030</name>
</gene>
<dbReference type="KEGG" id="bmei:Spa11_16030"/>
<protein>
    <submittedName>
        <fullName evidence="3">Putative efflux pump membrane fusion protein</fullName>
    </submittedName>
</protein>
<dbReference type="NCBIfam" id="TIGR01730">
    <property type="entry name" value="RND_mfp"/>
    <property type="match status" value="1"/>
</dbReference>
<reference evidence="3 4" key="1">
    <citation type="submission" date="2019-02" db="EMBL/GenBank/DDBJ databases">
        <title>Deep-cultivation of Planctomycetes and their phenomic and genomic characterization uncovers novel biology.</title>
        <authorList>
            <person name="Wiegand S."/>
            <person name="Jogler M."/>
            <person name="Boedeker C."/>
            <person name="Pinto D."/>
            <person name="Vollmers J."/>
            <person name="Rivas-Marin E."/>
            <person name="Kohn T."/>
            <person name="Peeters S.H."/>
            <person name="Heuer A."/>
            <person name="Rast P."/>
            <person name="Oberbeckmann S."/>
            <person name="Bunk B."/>
            <person name="Jeske O."/>
            <person name="Meyerdierks A."/>
            <person name="Storesund J.E."/>
            <person name="Kallscheuer N."/>
            <person name="Luecker S."/>
            <person name="Lage O.M."/>
            <person name="Pohl T."/>
            <person name="Merkel B.J."/>
            <person name="Hornburger P."/>
            <person name="Mueller R.-W."/>
            <person name="Bruemmer F."/>
            <person name="Labrenz M."/>
            <person name="Spormann A.M."/>
            <person name="Op den Camp H."/>
            <person name="Overmann J."/>
            <person name="Amann R."/>
            <person name="Jetten M.S.M."/>
            <person name="Mascher T."/>
            <person name="Medema M.H."/>
            <person name="Devos D.P."/>
            <person name="Kaster A.-K."/>
            <person name="Ovreas L."/>
            <person name="Rohde M."/>
            <person name="Galperin M.Y."/>
            <person name="Jogler C."/>
        </authorList>
    </citation>
    <scope>NUCLEOTIDE SEQUENCE [LARGE SCALE GENOMIC DNA]</scope>
    <source>
        <strain evidence="3 4">Spa11</strain>
    </source>
</reference>
<dbReference type="SUPFAM" id="SSF111369">
    <property type="entry name" value="HlyD-like secretion proteins"/>
    <property type="match status" value="1"/>
</dbReference>
<evidence type="ECO:0000256" key="1">
    <source>
        <dbReference type="ARBA" id="ARBA00009477"/>
    </source>
</evidence>
<proteinExistence type="inferred from homology"/>
<name>A0A518K6K3_9BACT</name>
<keyword evidence="2" id="KW-0472">Membrane</keyword>
<dbReference type="Gene3D" id="1.10.287.470">
    <property type="entry name" value="Helix hairpin bin"/>
    <property type="match status" value="1"/>
</dbReference>
<accession>A0A518K6K3</accession>